<dbReference type="EMBL" id="CAJPDT010000024">
    <property type="protein sequence ID" value="CAF9919916.1"/>
    <property type="molecule type" value="Genomic_DNA"/>
</dbReference>
<name>A0A8H3F5V4_9LECA</name>
<accession>A0A8H3F5V4</accession>
<evidence type="ECO:0008006" key="3">
    <source>
        <dbReference type="Google" id="ProtNLM"/>
    </source>
</evidence>
<keyword evidence="2" id="KW-1185">Reference proteome</keyword>
<dbReference type="InterPro" id="IPR039535">
    <property type="entry name" value="ASST-like"/>
</dbReference>
<reference evidence="1" key="1">
    <citation type="submission" date="2021-03" db="EMBL/GenBank/DDBJ databases">
        <authorList>
            <person name="Tagirdzhanova G."/>
        </authorList>
    </citation>
    <scope>NUCLEOTIDE SEQUENCE</scope>
</reference>
<evidence type="ECO:0000313" key="2">
    <source>
        <dbReference type="Proteomes" id="UP000664534"/>
    </source>
</evidence>
<dbReference type="OrthoDB" id="5427350at2759"/>
<dbReference type="AlphaFoldDB" id="A0A8H3F5V4"/>
<dbReference type="InterPro" id="IPR053143">
    <property type="entry name" value="Arylsulfate_ST"/>
</dbReference>
<dbReference type="PANTHER" id="PTHR35340:SF6">
    <property type="entry name" value="ASST-DOMAIN-CONTAINING PROTEIN"/>
    <property type="match status" value="1"/>
</dbReference>
<organism evidence="1 2">
    <name type="scientific">Imshaugia aleurites</name>
    <dbReference type="NCBI Taxonomy" id="172621"/>
    <lineage>
        <taxon>Eukaryota</taxon>
        <taxon>Fungi</taxon>
        <taxon>Dikarya</taxon>
        <taxon>Ascomycota</taxon>
        <taxon>Pezizomycotina</taxon>
        <taxon>Lecanoromycetes</taxon>
        <taxon>OSLEUM clade</taxon>
        <taxon>Lecanoromycetidae</taxon>
        <taxon>Lecanorales</taxon>
        <taxon>Lecanorineae</taxon>
        <taxon>Parmeliaceae</taxon>
        <taxon>Imshaugia</taxon>
    </lineage>
</organism>
<dbReference type="Proteomes" id="UP000664534">
    <property type="component" value="Unassembled WGS sequence"/>
</dbReference>
<proteinExistence type="predicted"/>
<dbReference type="Pfam" id="PF14269">
    <property type="entry name" value="Arylsulfotran_2"/>
    <property type="match status" value="1"/>
</dbReference>
<dbReference type="PANTHER" id="PTHR35340">
    <property type="entry name" value="PQQ ENZYME REPEAT PROTEIN-RELATED"/>
    <property type="match status" value="1"/>
</dbReference>
<sequence>MAASLSRLVAMSSWVNCGLSAVKTRLAYYHTSESSIVLAATGRFPGPVSNVSCLSGPTESSPIVNGSGDIWPYQVYESSPFNPPELKITTSGQSLAPGLLFITPSDGTSVEATKDTAPLIMTDTGQLVWNGPTTSANNFRVASYQGNPVLTYWSDSSASGANVGHGYGNVTFLDTTYHEILNICPKFGLSTPDDAIYPCEADFHESFVTDRNTLLVTAYNVTNTDLSSIDGPSSGWVFDCLFFELDPRNGSILFRWSALEHVPVNETKLDIAGRGGFNQSNPFDWFHINSVVNIGDHFLVNSRHLWATYLITAEGEIAWTLQGDTGGDFGALPPNGHFVRKSASISRLYNRVDAWQHYARPHNITETSIIVSYFNNFNALGIDNGTRPSNGLVLQVTLPPNKSSPPTVLDYLTDPDESIYSDSQGSTTLLPNANVFMGYGEIAVMKEYGPGGPSGSDVRWTARFGLDNLVQSYRGFKAEWQGFPTTSPDLVVKEDSNGCRAGYVSWNGATNVEAWVVFDGPAEHQLSQVARIPFKGFETRFAVADRRCLQVAAVVDGEISSRSSVVCTFSNETRHG</sequence>
<evidence type="ECO:0000313" key="1">
    <source>
        <dbReference type="EMBL" id="CAF9919916.1"/>
    </source>
</evidence>
<gene>
    <name evidence="1" type="ORF">IMSHALPRED_004762</name>
</gene>
<comment type="caution">
    <text evidence="1">The sequence shown here is derived from an EMBL/GenBank/DDBJ whole genome shotgun (WGS) entry which is preliminary data.</text>
</comment>
<protein>
    <recommendedName>
        <fullName evidence="3">Arylsulfotransferase</fullName>
    </recommendedName>
</protein>